<evidence type="ECO:0000313" key="1">
    <source>
        <dbReference type="EMBL" id="KAK1146192.1"/>
    </source>
</evidence>
<gene>
    <name evidence="1" type="ORF">N8T08_003282</name>
</gene>
<comment type="caution">
    <text evidence="1">The sequence shown here is derived from an EMBL/GenBank/DDBJ whole genome shotgun (WGS) entry which is preliminary data.</text>
</comment>
<evidence type="ECO:0000313" key="2">
    <source>
        <dbReference type="Proteomes" id="UP001177260"/>
    </source>
</evidence>
<accession>A0ACC3B7E7</accession>
<organism evidence="1 2">
    <name type="scientific">Aspergillus melleus</name>
    <dbReference type="NCBI Taxonomy" id="138277"/>
    <lineage>
        <taxon>Eukaryota</taxon>
        <taxon>Fungi</taxon>
        <taxon>Dikarya</taxon>
        <taxon>Ascomycota</taxon>
        <taxon>Pezizomycotina</taxon>
        <taxon>Eurotiomycetes</taxon>
        <taxon>Eurotiomycetidae</taxon>
        <taxon>Eurotiales</taxon>
        <taxon>Aspergillaceae</taxon>
        <taxon>Aspergillus</taxon>
        <taxon>Aspergillus subgen. Circumdati</taxon>
    </lineage>
</organism>
<name>A0ACC3B7E7_9EURO</name>
<reference evidence="1 2" key="1">
    <citation type="journal article" date="2023" name="ACS Omega">
        <title>Identification of the Neoaspergillic Acid Biosynthesis Gene Cluster by Establishing an In Vitro CRISPR-Ribonucleoprotein Genetic System in Aspergillus melleus.</title>
        <authorList>
            <person name="Yuan B."/>
            <person name="Grau M.F."/>
            <person name="Murata R.M."/>
            <person name="Torok T."/>
            <person name="Venkateswaran K."/>
            <person name="Stajich J.E."/>
            <person name="Wang C.C.C."/>
        </authorList>
    </citation>
    <scope>NUCLEOTIDE SEQUENCE [LARGE SCALE GENOMIC DNA]</scope>
    <source>
        <strain evidence="1 2">IMV 1140</strain>
    </source>
</reference>
<proteinExistence type="predicted"/>
<keyword evidence="2" id="KW-1185">Reference proteome</keyword>
<protein>
    <submittedName>
        <fullName evidence="1">Uncharacterized protein</fullName>
    </submittedName>
</protein>
<sequence length="586" mass="66054">MSAQGSNVLQQFMTAIAELVKNRDGAKLQDFLQLEPPLNETYQQMVAELRYDYPDTPTKNKELLRRCEQLVPSSKHGSSWSAFPLFIRIQSVLALGDSQSGIIMLPTVLYLSKVLAKLATGLDCRPALVAQLQQMDGNSNADESAEKVTFVEKAANAVRDAFIKCIMDRSGNTGKPEGKRVGIYLMANLCLKLLFQCGKLRNAENLFSGITTQSPPLKEYPASQRVTYLYYLGRYLFLNNLFYPAQHALQSAYEQCHHRALNQKRNILVYLISCNVIMGRFPSLALFGRPEAEPLADRFIPLCRLIAKGDYIEFRQYLAIDSPTSEWFARKGILLALRNRCEILVWRSLARKVFVHGGFHGEPQGSTQRGPPPYLYLSKLETVVRWIQSRQANSEGGRDAMAGSNEVGSQLVYKDIDPDFEYVDKPFPVDLTLDRDQLLNKYDDYLAADAYFDKFGNLETNMARFAIDQEPPANRYRDYELNPYAVDPTEYDSEQPSKMLRELESILASLLTQGLMGGYLTHRNPRFVIPGARIRGLLPTGFPNVWQTISTREGYTDSVPGWVQRDRDAGGGGRVIHLKSARPVGA</sequence>
<dbReference type="EMBL" id="JAOPJF010000019">
    <property type="protein sequence ID" value="KAK1146192.1"/>
    <property type="molecule type" value="Genomic_DNA"/>
</dbReference>
<dbReference type="Proteomes" id="UP001177260">
    <property type="component" value="Unassembled WGS sequence"/>
</dbReference>